<dbReference type="PIRSF" id="PIRSF037677">
    <property type="entry name" value="DNA_mis_repair_Msh6"/>
    <property type="match status" value="1"/>
</dbReference>
<dbReference type="GO" id="GO:0030983">
    <property type="term" value="F:mismatched DNA binding"/>
    <property type="evidence" value="ECO:0007669"/>
    <property type="project" value="UniProtKB-UniRule"/>
</dbReference>
<dbReference type="NCBIfam" id="NF003810">
    <property type="entry name" value="PRK05399.1"/>
    <property type="match status" value="1"/>
</dbReference>
<dbReference type="Pfam" id="PF01624">
    <property type="entry name" value="MutS_I"/>
    <property type="match status" value="1"/>
</dbReference>
<feature type="region of interest" description="Disordered" evidence="7">
    <location>
        <begin position="423"/>
        <end position="500"/>
    </location>
</feature>
<dbReference type="InterPro" id="IPR002999">
    <property type="entry name" value="Tudor"/>
</dbReference>
<dbReference type="FunFam" id="3.40.1170.10:FF:000002">
    <property type="entry name" value="DNA mismatch repair protein"/>
    <property type="match status" value="1"/>
</dbReference>
<dbReference type="SUPFAM" id="SSF63748">
    <property type="entry name" value="Tudor/PWWP/MBT"/>
    <property type="match status" value="1"/>
</dbReference>
<comment type="function">
    <text evidence="6">Component of the post-replicative DNA mismatch repair system (MMR).</text>
</comment>
<evidence type="ECO:0000256" key="4">
    <source>
        <dbReference type="ARBA" id="ARBA00022840"/>
    </source>
</evidence>
<dbReference type="EMBL" id="JBJQOH010000007">
    <property type="protein sequence ID" value="KAL3677727.1"/>
    <property type="molecule type" value="Genomic_DNA"/>
</dbReference>
<dbReference type="InterPro" id="IPR000432">
    <property type="entry name" value="DNA_mismatch_repair_MutS_C"/>
</dbReference>
<feature type="region of interest" description="Disordered" evidence="7">
    <location>
        <begin position="378"/>
        <end position="404"/>
    </location>
</feature>
<dbReference type="Pfam" id="PF05188">
    <property type="entry name" value="MutS_II"/>
    <property type="match status" value="1"/>
</dbReference>
<evidence type="ECO:0000313" key="11">
    <source>
        <dbReference type="EMBL" id="KAL3677727.1"/>
    </source>
</evidence>
<dbReference type="SMART" id="SM00533">
    <property type="entry name" value="MUTSd"/>
    <property type="match status" value="1"/>
</dbReference>
<evidence type="ECO:0000256" key="7">
    <source>
        <dbReference type="SAM" id="MobiDB-lite"/>
    </source>
</evidence>
<dbReference type="InterPro" id="IPR027417">
    <property type="entry name" value="P-loop_NTPase"/>
</dbReference>
<feature type="compositionally biased region" description="Basic and acidic residues" evidence="7">
    <location>
        <begin position="77"/>
        <end position="88"/>
    </location>
</feature>
<evidence type="ECO:0000256" key="2">
    <source>
        <dbReference type="ARBA" id="ARBA00022741"/>
    </source>
</evidence>
<comment type="similarity">
    <text evidence="1 6">Belongs to the DNA mismatch repair MutS family.</text>
</comment>
<feature type="compositionally biased region" description="Low complexity" evidence="7">
    <location>
        <begin position="67"/>
        <end position="76"/>
    </location>
</feature>
<keyword evidence="4 6" id="KW-0067">ATP-binding</keyword>
<evidence type="ECO:0000313" key="12">
    <source>
        <dbReference type="Proteomes" id="UP001633002"/>
    </source>
</evidence>
<dbReference type="InterPro" id="IPR017261">
    <property type="entry name" value="DNA_mismatch_repair_MutS/MSH"/>
</dbReference>
<dbReference type="SMART" id="SM00534">
    <property type="entry name" value="MUTSac"/>
    <property type="match status" value="1"/>
</dbReference>
<dbReference type="GO" id="GO:0006281">
    <property type="term" value="P:DNA repair"/>
    <property type="evidence" value="ECO:0007669"/>
    <property type="project" value="UniProtKB-KW"/>
</dbReference>
<dbReference type="InterPro" id="IPR045076">
    <property type="entry name" value="MutS"/>
</dbReference>
<dbReference type="InterPro" id="IPR007861">
    <property type="entry name" value="DNA_mismatch_repair_MutS_clamp"/>
</dbReference>
<name>A0ABD3GGN0_9MARC</name>
<dbReference type="PANTHER" id="PTHR11361:SF150">
    <property type="entry name" value="DNA MISMATCH REPAIR PROTEIN MSH6"/>
    <property type="match status" value="1"/>
</dbReference>
<evidence type="ECO:0000259" key="9">
    <source>
        <dbReference type="SMART" id="SM00533"/>
    </source>
</evidence>
<dbReference type="CDD" id="cd20404">
    <property type="entry name" value="Tudor_Agenet_AtEML-like"/>
    <property type="match status" value="1"/>
</dbReference>
<keyword evidence="3 6" id="KW-0227">DNA damage</keyword>
<evidence type="ECO:0000256" key="5">
    <source>
        <dbReference type="ARBA" id="ARBA00023125"/>
    </source>
</evidence>
<feature type="region of interest" description="Disordered" evidence="7">
    <location>
        <begin position="226"/>
        <end position="287"/>
    </location>
</feature>
<feature type="domain" description="DNA mismatch repair protein MutS core" evidence="9">
    <location>
        <begin position="943"/>
        <end position="1290"/>
    </location>
</feature>
<feature type="compositionally biased region" description="Basic and acidic residues" evidence="7">
    <location>
        <begin position="486"/>
        <end position="500"/>
    </location>
</feature>
<dbReference type="FunFam" id="1.10.1420.10:FF:000005">
    <property type="entry name" value="DNA mismatch repair protein"/>
    <property type="match status" value="1"/>
</dbReference>
<feature type="domain" description="Tudor" evidence="8">
    <location>
        <begin position="161"/>
        <end position="219"/>
    </location>
</feature>
<reference evidence="11 12" key="1">
    <citation type="submission" date="2024-09" db="EMBL/GenBank/DDBJ databases">
        <title>Chromosome-scale assembly of Riccia sorocarpa.</title>
        <authorList>
            <person name="Paukszto L."/>
        </authorList>
    </citation>
    <scope>NUCLEOTIDE SEQUENCE [LARGE SCALE GENOMIC DNA]</scope>
    <source>
        <strain evidence="11">LP-2024</strain>
        <tissue evidence="11">Aerial parts of the thallus</tissue>
    </source>
</reference>
<sequence length="1576" mass="172777">MPPKKVVAGAASAPASSQQRSIQSFFKTGLEASGSKVDSSSNPSKPPLNIPANGSSPSVKRARTGSKPKSSSSVSGKADEKVELKDPASPEMNGMDKGPSPKKLPSEVQTPSPTEAPCPAQSVTKCFGRRGKNSVKARGTAPSPPLESGKSGNGRVTPNPGESVIGMRLRVWWPLDKVWYPGRIRAYNKDKGTHVIAYDDGEDETVTLSKEKLDWLDENEAVEGLQKLASGRSKRRGWSRDEDLSSNGKRKKVTSEQITEEIPKDQTDEGDGTPGKSARRNKRARLTAVEESPVKLTITGDVCDEVEMALPNEEEVKVRRRLRKKVTVKEEPKAEEVEMLDVEDLEVATTLAEQKLENVDSLDQRLGTSARRLLLGKVSGPLPSFSEDDEDSPKNETLADLASKKPTIKTEKSLAGMRSVKDLFTERLSGGRTKKTSMERKSASSSPLTDAQGTARLEQPKLAPLDRQELVDALTGGLQGGSDEAAEVRKSLQETEAERLSRGELHATLVGEAARFLGRAEEKFKFLIKDRKDASGRRPSDPDYDPRTVFLPPTFLKDLSGGQRQWWEFKAKHMDKVLLFKMGKFYEMFEMDAHIGAQELDLQYMKGEQPHCGFPEKNYAVNAEKLAQKGYRVLIVEQTETPEQLEQRKRKTGSKDKVVRREVCGIITKGTLVDGEMLIARPDAAYLLSITERESLSCETPEDDPLNPSRNTTGSPEKTCTVGMCVVDTSTSHVMLGQFNDDVARTRLRGLLAELRPVEIIKPRGLLTEATERAIKDHTRQPLVTALAPGKEFWDAERSVNEIMKAYLSLQTKEGPSETAQDKNEETELELREKYLPEALLQVIEADDLGEAALSALGGAVFYLKQALLDQTVLRLGRMDLLPGSDSFDLAKTSSRERRKSCGDTVAIRDAEGHSGQGVEPYMLMDAAALENLEVLENNRDGGVAGTLLGHLDSCVTPYGRRLLRQWLVRPLIRVDTVVKRQEAVCELKTIAAEAAAGFRKELRSQADMERLLARLYAASDESGRNAQKVVLYEDAAKKLLQELLAALRGCQALLQAVNSFATIGSKLTSSRLQQLISPDGGLSEMLELIKHFEDAFDWNASEESGRVIPSAIGGIDPDVDEANATISAVTEKLDDYLNKQRKKFGNFTEIKYQNVGKDPYQIEIPDELHSKVPASYELVSSRKGYQRYWTPEIKEMLQELSAAKERRESSLQGILRSLVKRFCENYQKWLCLIKSVAELDVLISLAEASEYTSPACMPSLIPAEKTDLNVSPEPTISAKGLRHPTLRVSGGGAVVPNDIDLGGGQTSFMLLTGPNMGGKSTLIRQVCLAVILAQVGAYVPAEHFELTPVDKMFVRMGAKDHIMTGQSTFLVEMSETAAMLRGATRNSLVALDELGRGTSTADGQAIAHAVMQHLVAQVGCRGMFSTHYHKLSSSFSTSDTKVGLYHMACTVGTEAGGLEEVTFLYKLAPGPCPKSYGVNVARLAGIPETVLKRAVARSAELESSWAEKDGNQTEVHAEVPADSSVSDCKIRKDVSALIYRLLVEVDKNSSCDDLTSAQGAVQTLLKVNKVDLMWN</sequence>
<dbReference type="Gene3D" id="3.30.420.110">
    <property type="entry name" value="MutS, connector domain"/>
    <property type="match status" value="1"/>
</dbReference>
<dbReference type="SUPFAM" id="SSF52540">
    <property type="entry name" value="P-loop containing nucleoside triphosphate hydrolases"/>
    <property type="match status" value="1"/>
</dbReference>
<dbReference type="InterPro" id="IPR036187">
    <property type="entry name" value="DNA_mismatch_repair_MutS_sf"/>
</dbReference>
<feature type="domain" description="DNA mismatch repair proteins mutS family" evidence="10">
    <location>
        <begin position="1307"/>
        <end position="1500"/>
    </location>
</feature>
<evidence type="ECO:0000259" key="10">
    <source>
        <dbReference type="SMART" id="SM00534"/>
    </source>
</evidence>
<dbReference type="Proteomes" id="UP001633002">
    <property type="component" value="Unassembled WGS sequence"/>
</dbReference>
<dbReference type="InterPro" id="IPR016151">
    <property type="entry name" value="DNA_mismatch_repair_MutS_N"/>
</dbReference>
<comment type="caution">
    <text evidence="11">The sequence shown here is derived from an EMBL/GenBank/DDBJ whole genome shotgun (WGS) entry which is preliminary data.</text>
</comment>
<dbReference type="Pfam" id="PF05190">
    <property type="entry name" value="MutS_IV"/>
    <property type="match status" value="1"/>
</dbReference>
<gene>
    <name evidence="11" type="ORF">R1sor_020683</name>
</gene>
<feature type="compositionally biased region" description="Low complexity" evidence="7">
    <location>
        <begin position="8"/>
        <end position="24"/>
    </location>
</feature>
<dbReference type="InterPro" id="IPR007696">
    <property type="entry name" value="DNA_mismatch_repair_MutS_core"/>
</dbReference>
<accession>A0ABD3GGN0</accession>
<dbReference type="InterPro" id="IPR007860">
    <property type="entry name" value="DNA_mmatch_repair_MutS_con_dom"/>
</dbReference>
<dbReference type="Gene3D" id="3.40.1170.10">
    <property type="entry name" value="DNA repair protein MutS, domain I"/>
    <property type="match status" value="1"/>
</dbReference>
<dbReference type="SMART" id="SM00333">
    <property type="entry name" value="TUDOR"/>
    <property type="match status" value="1"/>
</dbReference>
<dbReference type="SUPFAM" id="SSF55271">
    <property type="entry name" value="DNA repair protein MutS, domain I"/>
    <property type="match status" value="1"/>
</dbReference>
<evidence type="ECO:0000256" key="1">
    <source>
        <dbReference type="ARBA" id="ARBA00006271"/>
    </source>
</evidence>
<keyword evidence="12" id="KW-1185">Reference proteome</keyword>
<dbReference type="InterPro" id="IPR036678">
    <property type="entry name" value="MutS_con_dom_sf"/>
</dbReference>
<dbReference type="SUPFAM" id="SSF48334">
    <property type="entry name" value="DNA repair protein MutS, domain III"/>
    <property type="match status" value="1"/>
</dbReference>
<dbReference type="Gene3D" id="3.40.50.300">
    <property type="entry name" value="P-loop containing nucleotide triphosphate hydrolases"/>
    <property type="match status" value="1"/>
</dbReference>
<keyword evidence="5 6" id="KW-0238">DNA-binding</keyword>
<dbReference type="Pfam" id="PF05192">
    <property type="entry name" value="MutS_III"/>
    <property type="match status" value="1"/>
</dbReference>
<evidence type="ECO:0000259" key="8">
    <source>
        <dbReference type="SMART" id="SM00333"/>
    </source>
</evidence>
<dbReference type="Pfam" id="PF00488">
    <property type="entry name" value="MutS_V"/>
    <property type="match status" value="1"/>
</dbReference>
<dbReference type="InterPro" id="IPR007695">
    <property type="entry name" value="DNA_mismatch_repair_MutS-lik_N"/>
</dbReference>
<dbReference type="Gene3D" id="2.30.30.140">
    <property type="match status" value="1"/>
</dbReference>
<dbReference type="GO" id="GO:0005524">
    <property type="term" value="F:ATP binding"/>
    <property type="evidence" value="ECO:0007669"/>
    <property type="project" value="UniProtKB-UniRule"/>
</dbReference>
<proteinExistence type="inferred from homology"/>
<dbReference type="PANTHER" id="PTHR11361">
    <property type="entry name" value="DNA MISMATCH REPAIR PROTEIN MUTS FAMILY MEMBER"/>
    <property type="match status" value="1"/>
</dbReference>
<keyword evidence="2 6" id="KW-0547">Nucleotide-binding</keyword>
<dbReference type="Gene3D" id="1.10.1420.10">
    <property type="match status" value="2"/>
</dbReference>
<organism evidence="11 12">
    <name type="scientific">Riccia sorocarpa</name>
    <dbReference type="NCBI Taxonomy" id="122646"/>
    <lineage>
        <taxon>Eukaryota</taxon>
        <taxon>Viridiplantae</taxon>
        <taxon>Streptophyta</taxon>
        <taxon>Embryophyta</taxon>
        <taxon>Marchantiophyta</taxon>
        <taxon>Marchantiopsida</taxon>
        <taxon>Marchantiidae</taxon>
        <taxon>Marchantiales</taxon>
        <taxon>Ricciaceae</taxon>
        <taxon>Riccia</taxon>
    </lineage>
</organism>
<feature type="region of interest" description="Disordered" evidence="7">
    <location>
        <begin position="697"/>
        <end position="716"/>
    </location>
</feature>
<feature type="region of interest" description="Disordered" evidence="7">
    <location>
        <begin position="1"/>
        <end position="162"/>
    </location>
</feature>
<evidence type="ECO:0000256" key="6">
    <source>
        <dbReference type="PIRNR" id="PIRNR037677"/>
    </source>
</evidence>
<keyword evidence="6" id="KW-0234">DNA repair</keyword>
<feature type="compositionally biased region" description="Polar residues" evidence="7">
    <location>
        <begin position="443"/>
        <end position="452"/>
    </location>
</feature>
<protein>
    <recommendedName>
        <fullName evidence="6">DNA mismatch repair protein</fullName>
    </recommendedName>
</protein>
<evidence type="ECO:0000256" key="3">
    <source>
        <dbReference type="ARBA" id="ARBA00022763"/>
    </source>
</evidence>